<reference evidence="2" key="1">
    <citation type="journal article" date="2015" name="Genom Data">
        <title>Draft genome sequences of Phytophthora kernoviae and Phytophthora ramorum lineage EU2 from Scotland.</title>
        <authorList>
            <person name="Sambles C."/>
            <person name="Schlenzig A."/>
            <person name="O'Neill P."/>
            <person name="Grant M."/>
            <person name="Studholme D.J."/>
        </authorList>
    </citation>
    <scope>NUCLEOTIDE SEQUENCE</scope>
    <source>
        <strain evidence="2">00238/432</strain>
    </source>
</reference>
<dbReference type="PROSITE" id="PS51272">
    <property type="entry name" value="SLH"/>
    <property type="match status" value="3"/>
</dbReference>
<protein>
    <recommendedName>
        <fullName evidence="1">SLH domain-containing protein</fullName>
    </recommendedName>
</protein>
<evidence type="ECO:0000313" key="3">
    <source>
        <dbReference type="Proteomes" id="UP000702964"/>
    </source>
</evidence>
<organism evidence="2 3">
    <name type="scientific">Phytophthora kernoviae 00238/432</name>
    <dbReference type="NCBI Taxonomy" id="1284355"/>
    <lineage>
        <taxon>Eukaryota</taxon>
        <taxon>Sar</taxon>
        <taxon>Stramenopiles</taxon>
        <taxon>Oomycota</taxon>
        <taxon>Peronosporomycetes</taxon>
        <taxon>Peronosporales</taxon>
        <taxon>Peronosporaceae</taxon>
        <taxon>Phytophthora</taxon>
    </lineage>
</organism>
<reference evidence="2" key="2">
    <citation type="submission" date="2020-02" db="EMBL/GenBank/DDBJ databases">
        <authorList>
            <person name="Studholme D.J."/>
        </authorList>
    </citation>
    <scope>NUCLEOTIDE SEQUENCE</scope>
    <source>
        <strain evidence="2">00238/432</strain>
    </source>
</reference>
<sequence length="552" mass="58641">MTLYAKWQSENATLSSLNVGQGNLEPGFTPTELDYQVVLDPEVTSLDFSFSKAETSQTISVIGATEQSVTDDVYSYTASNLVTGLNTVQIIVTAEDGNSNTYNLMVNRTSLISDNADLGGLTLSSGTLSPVFASETEVYDVEVEDAISNITITATTDDANATLTVNGNVTTSGEASNPISLTAGSNSITILVTAQGGQTKTYTIHVTRHVTIPSQDATLTAITVPGLNLSPAFSPDMEQYTASKLNTEPAGSVITIPVTGSNSANASVIIGELNGQTVKLMEDKQAVLVLQTDTASYTLPASQIQIDSVAEQLDLNSNDSLESIKLQVEIAQVDPTTVEAAKSVAKQAGYTLVGTPVEFNVIAIYNAFTDVANHWSNTAVNDMGSRMIVSGVTDSTFEPDRSITRAEFAAIVVRALGLKPGEGSNSFRDVNERDWYADSVKTASDYELISGYEDGTFRPQEQITRQEAMTLIARAMKLTGLDSQVPGNAVQQVSSFADAVQVADWAKEAAVASIHKGLVTGRASNMIAPLQSITRAETATILRRLLQQSDLI</sequence>
<dbReference type="PANTHER" id="PTHR43308">
    <property type="entry name" value="OUTER MEMBRANE PROTEIN ALPHA-RELATED"/>
    <property type="match status" value="1"/>
</dbReference>
<dbReference type="EMBL" id="AOFI03000001">
    <property type="protein sequence ID" value="KAF4326156.1"/>
    <property type="molecule type" value="Genomic_DNA"/>
</dbReference>
<feature type="domain" description="SLH" evidence="1">
    <location>
        <begin position="363"/>
        <end position="422"/>
    </location>
</feature>
<dbReference type="Proteomes" id="UP000702964">
    <property type="component" value="Unassembled WGS sequence"/>
</dbReference>
<evidence type="ECO:0000313" key="2">
    <source>
        <dbReference type="EMBL" id="KAF4326156.1"/>
    </source>
</evidence>
<name>A0A8J4T4Y0_9STRA</name>
<feature type="domain" description="SLH" evidence="1">
    <location>
        <begin position="423"/>
        <end position="486"/>
    </location>
</feature>
<dbReference type="InterPro" id="IPR025883">
    <property type="entry name" value="Cadherin-like_domain"/>
</dbReference>
<dbReference type="InterPro" id="IPR013783">
    <property type="entry name" value="Ig-like_fold"/>
</dbReference>
<dbReference type="InterPro" id="IPR051465">
    <property type="entry name" value="Cell_Envelope_Struct_Comp"/>
</dbReference>
<gene>
    <name evidence="2" type="ORF">G195_000205</name>
</gene>
<dbReference type="Pfam" id="PF12733">
    <property type="entry name" value="Cadherin-like"/>
    <property type="match status" value="2"/>
</dbReference>
<accession>A0A8J4T4Y0</accession>
<evidence type="ECO:0000259" key="1">
    <source>
        <dbReference type="PROSITE" id="PS51272"/>
    </source>
</evidence>
<dbReference type="Gene3D" id="2.60.40.10">
    <property type="entry name" value="Immunoglobulins"/>
    <property type="match status" value="1"/>
</dbReference>
<dbReference type="AlphaFoldDB" id="A0A8J4T4Y0"/>
<dbReference type="InterPro" id="IPR001119">
    <property type="entry name" value="SLH_dom"/>
</dbReference>
<dbReference type="PANTHER" id="PTHR43308:SF5">
    <property type="entry name" value="S-LAYER PROTEIN _ PEPTIDOGLYCAN ENDO-BETA-N-ACETYLGLUCOSAMINIDASE"/>
    <property type="match status" value="1"/>
</dbReference>
<dbReference type="Pfam" id="PF00395">
    <property type="entry name" value="SLH"/>
    <property type="match status" value="3"/>
</dbReference>
<comment type="caution">
    <text evidence="2">The sequence shown here is derived from an EMBL/GenBank/DDBJ whole genome shotgun (WGS) entry which is preliminary data.</text>
</comment>
<proteinExistence type="predicted"/>
<feature type="domain" description="SLH" evidence="1">
    <location>
        <begin position="493"/>
        <end position="552"/>
    </location>
</feature>